<dbReference type="GO" id="GO:0004674">
    <property type="term" value="F:protein serine/threonine kinase activity"/>
    <property type="evidence" value="ECO:0007669"/>
    <property type="project" value="TreeGrafter"/>
</dbReference>
<dbReference type="PROSITE" id="PS00107">
    <property type="entry name" value="PROTEIN_KINASE_ATP"/>
    <property type="match status" value="1"/>
</dbReference>
<feature type="binding site" evidence="1">
    <location>
        <position position="224"/>
    </location>
    <ligand>
        <name>ATP</name>
        <dbReference type="ChEBI" id="CHEBI:30616"/>
    </ligand>
</feature>
<dbReference type="InterPro" id="IPR000719">
    <property type="entry name" value="Prot_kinase_dom"/>
</dbReference>
<dbReference type="GO" id="GO:0044773">
    <property type="term" value="P:mitotic DNA damage checkpoint signaling"/>
    <property type="evidence" value="ECO:0007669"/>
    <property type="project" value="TreeGrafter"/>
</dbReference>
<dbReference type="InterPro" id="IPR011009">
    <property type="entry name" value="Kinase-like_dom_sf"/>
</dbReference>
<proteinExistence type="predicted"/>
<keyword evidence="1" id="KW-0067">ATP-binding</keyword>
<evidence type="ECO:0000256" key="1">
    <source>
        <dbReference type="PROSITE-ProRule" id="PRU10141"/>
    </source>
</evidence>
<keyword evidence="4" id="KW-1185">Reference proteome</keyword>
<keyword evidence="1" id="KW-0547">Nucleotide-binding</keyword>
<name>A0A4U0X5K0_9PEZI</name>
<dbReference type="Gene3D" id="3.30.200.20">
    <property type="entry name" value="Phosphorylase Kinase, domain 1"/>
    <property type="match status" value="1"/>
</dbReference>
<evidence type="ECO:0000259" key="2">
    <source>
        <dbReference type="PROSITE" id="PS50011"/>
    </source>
</evidence>
<comment type="caution">
    <text evidence="3">The sequence shown here is derived from an EMBL/GenBank/DDBJ whole genome shotgun (WGS) entry which is preliminary data.</text>
</comment>
<reference evidence="3 4" key="1">
    <citation type="submission" date="2017-03" db="EMBL/GenBank/DDBJ databases">
        <title>Genomes of endolithic fungi from Antarctica.</title>
        <authorList>
            <person name="Coleine C."/>
            <person name="Masonjones S."/>
            <person name="Stajich J.E."/>
        </authorList>
    </citation>
    <scope>NUCLEOTIDE SEQUENCE [LARGE SCALE GENOMIC DNA]</scope>
    <source>
        <strain evidence="3 4">CCFEE 5187</strain>
    </source>
</reference>
<evidence type="ECO:0000313" key="4">
    <source>
        <dbReference type="Proteomes" id="UP000308768"/>
    </source>
</evidence>
<dbReference type="InterPro" id="IPR017441">
    <property type="entry name" value="Protein_kinase_ATP_BS"/>
</dbReference>
<dbReference type="Pfam" id="PF00069">
    <property type="entry name" value="Pkinase"/>
    <property type="match status" value="1"/>
</dbReference>
<dbReference type="PROSITE" id="PS50011">
    <property type="entry name" value="PROTEIN_KINASE_DOM"/>
    <property type="match status" value="1"/>
</dbReference>
<dbReference type="EMBL" id="NAJN01000642">
    <property type="protein sequence ID" value="TKA70468.1"/>
    <property type="molecule type" value="Genomic_DNA"/>
</dbReference>
<dbReference type="PANTHER" id="PTHR44167">
    <property type="entry name" value="OVARIAN-SPECIFIC SERINE/THREONINE-PROTEIN KINASE LOK-RELATED"/>
    <property type="match status" value="1"/>
</dbReference>
<accession>A0A4U0X5K0</accession>
<gene>
    <name evidence="3" type="ORF">B0A49_11648</name>
</gene>
<dbReference type="GO" id="GO:0005524">
    <property type="term" value="F:ATP binding"/>
    <property type="evidence" value="ECO:0007669"/>
    <property type="project" value="UniProtKB-UniRule"/>
</dbReference>
<protein>
    <recommendedName>
        <fullName evidence="2">Protein kinase domain-containing protein</fullName>
    </recommendedName>
</protein>
<dbReference type="AlphaFoldDB" id="A0A4U0X5K0"/>
<dbReference type="SUPFAM" id="SSF56112">
    <property type="entry name" value="Protein kinase-like (PK-like)"/>
    <property type="match status" value="1"/>
</dbReference>
<feature type="domain" description="Protein kinase" evidence="2">
    <location>
        <begin position="196"/>
        <end position="482"/>
    </location>
</feature>
<dbReference type="GO" id="GO:0005634">
    <property type="term" value="C:nucleus"/>
    <property type="evidence" value="ECO:0007669"/>
    <property type="project" value="TreeGrafter"/>
</dbReference>
<organism evidence="3 4">
    <name type="scientific">Cryomyces minteri</name>
    <dbReference type="NCBI Taxonomy" id="331657"/>
    <lineage>
        <taxon>Eukaryota</taxon>
        <taxon>Fungi</taxon>
        <taxon>Dikarya</taxon>
        <taxon>Ascomycota</taxon>
        <taxon>Pezizomycotina</taxon>
        <taxon>Dothideomycetes</taxon>
        <taxon>Dothideomycetes incertae sedis</taxon>
        <taxon>Cryomyces</taxon>
    </lineage>
</organism>
<evidence type="ECO:0000313" key="3">
    <source>
        <dbReference type="EMBL" id="TKA70468.1"/>
    </source>
</evidence>
<dbReference type="PANTHER" id="PTHR44167:SF24">
    <property type="entry name" value="SERINE_THREONINE-PROTEIN KINASE CHK2"/>
    <property type="match status" value="1"/>
</dbReference>
<dbReference type="Proteomes" id="UP000308768">
    <property type="component" value="Unassembled WGS sequence"/>
</dbReference>
<dbReference type="SMART" id="SM00220">
    <property type="entry name" value="S_TKc"/>
    <property type="match status" value="1"/>
</dbReference>
<dbReference type="Gene3D" id="1.10.510.10">
    <property type="entry name" value="Transferase(Phosphotransferase) domain 1"/>
    <property type="match status" value="1"/>
</dbReference>
<dbReference type="STRING" id="331657.A0A4U0X5K0"/>
<dbReference type="OrthoDB" id="5979581at2759"/>
<sequence>MHIENEPSLLYPRDEILETRYDRNGVTDSASATERDTEAELEHQAYLREQEPRKLWDGYYKFDLSVPPGLPRAGWIAGRGRWPTDTRALAKANPNGGVDLLLATQPLPRSLHPEPHGVSLDGRNISKSHGALNHGKSTIQIGPLQYEFTYTNRTEAEESKFQEDKKDYFETELHAPSPPPALSVTPSQNSLQIGEWTFSSPLGKGVSGIVSAASNFKGDAVAIKSMVRSSQRDSRMIQQEVEVLESLKSLLEDADTDRRIMRLVEVIYQWGSPIWDGTRPFEYVWILSLPLARSTFAELVRRDTSRDTDCNMAFFQQILQGVAFLHRHRWMHCDIKPANLGLVSLNPPRAVILDLGQARSIPNSGWFEPYPGTCGTIGYLAPEMERELFNESVDVWALGVVGYELMTGSHPWMMAQNPWREDKEQLRLRWEDKYRTTMRELQEADDGTIEHLLTQMLQHSCGNIGNTNQRISASEALQHEFWQLSTTVTQKKRKI</sequence>